<dbReference type="GO" id="GO:0016020">
    <property type="term" value="C:membrane"/>
    <property type="evidence" value="ECO:0007669"/>
    <property type="project" value="UniProtKB-SubCell"/>
</dbReference>
<feature type="region of interest" description="Disordered" evidence="5">
    <location>
        <begin position="136"/>
        <end position="178"/>
    </location>
</feature>
<feature type="transmembrane region" description="Helical" evidence="6">
    <location>
        <begin position="56"/>
        <end position="77"/>
    </location>
</feature>
<keyword evidence="2 6" id="KW-0812">Transmembrane</keyword>
<reference evidence="8" key="1">
    <citation type="journal article" date="2018" name="Nat. Microbiol.">
        <title>Leveraging single-cell genomics to expand the fungal tree of life.</title>
        <authorList>
            <person name="Ahrendt S.R."/>
            <person name="Quandt C.A."/>
            <person name="Ciobanu D."/>
            <person name="Clum A."/>
            <person name="Salamov A."/>
            <person name="Andreopoulos B."/>
            <person name="Cheng J.F."/>
            <person name="Woyke T."/>
            <person name="Pelin A."/>
            <person name="Henrissat B."/>
            <person name="Reynolds N.K."/>
            <person name="Benny G.L."/>
            <person name="Smith M.E."/>
            <person name="James T.Y."/>
            <person name="Grigoriev I.V."/>
        </authorList>
    </citation>
    <scope>NUCLEOTIDE SEQUENCE [LARGE SCALE GENOMIC DNA]</scope>
</reference>
<name>A0A4P9W6N8_9FUNG</name>
<accession>A0A4P9W6N8</accession>
<protein>
    <submittedName>
        <fullName evidence="7">Zinc/iron permease</fullName>
    </submittedName>
</protein>
<sequence>MSLSHHHDHPPSHIEALIKHYLTPSPHANAFIASTALILIPLFVTQTLGPSPPKLVISLLSALAVGLVLGDVFLHLLPHGEEMGVLVLLGMLFAFVVESVGLVWVGGGKVHGDEHVDQPGAKDVDSAVKRGLDASCGKLRRRRGEQPKERVQEEKKGGDDGGDDHQPAHKVHDGHHEHHARHVIHAILHSAAGGVHSFVSGFAIGIAFAGSPEVGVAAAVRVAMHEVCPAF</sequence>
<evidence type="ECO:0000256" key="5">
    <source>
        <dbReference type="SAM" id="MobiDB-lite"/>
    </source>
</evidence>
<organism evidence="7 8">
    <name type="scientific">Blyttiomyces helicus</name>
    <dbReference type="NCBI Taxonomy" id="388810"/>
    <lineage>
        <taxon>Eukaryota</taxon>
        <taxon>Fungi</taxon>
        <taxon>Fungi incertae sedis</taxon>
        <taxon>Chytridiomycota</taxon>
        <taxon>Chytridiomycota incertae sedis</taxon>
        <taxon>Chytridiomycetes</taxon>
        <taxon>Chytridiomycetes incertae sedis</taxon>
        <taxon>Blyttiomyces</taxon>
    </lineage>
</organism>
<keyword evidence="4 6" id="KW-0472">Membrane</keyword>
<evidence type="ECO:0000256" key="3">
    <source>
        <dbReference type="ARBA" id="ARBA00022989"/>
    </source>
</evidence>
<gene>
    <name evidence="7" type="ORF">BDK51DRAFT_39084</name>
</gene>
<feature type="transmembrane region" description="Helical" evidence="6">
    <location>
        <begin position="27"/>
        <end position="44"/>
    </location>
</feature>
<evidence type="ECO:0000256" key="6">
    <source>
        <dbReference type="SAM" id="Phobius"/>
    </source>
</evidence>
<evidence type="ECO:0000313" key="7">
    <source>
        <dbReference type="EMBL" id="RKO87994.1"/>
    </source>
</evidence>
<keyword evidence="3 6" id="KW-1133">Transmembrane helix</keyword>
<dbReference type="Pfam" id="PF02535">
    <property type="entry name" value="Zip"/>
    <property type="match status" value="1"/>
</dbReference>
<feature type="transmembrane region" description="Helical" evidence="6">
    <location>
        <begin position="83"/>
        <end position="105"/>
    </location>
</feature>
<dbReference type="InterPro" id="IPR003689">
    <property type="entry name" value="ZIP"/>
</dbReference>
<dbReference type="PANTHER" id="PTHR16950">
    <property type="entry name" value="ZINC TRANSPORTER SLC39A7 HISTIDINE-RICH MEMBRANE PROTEIN KE4"/>
    <property type="match status" value="1"/>
</dbReference>
<keyword evidence="8" id="KW-1185">Reference proteome</keyword>
<dbReference type="Proteomes" id="UP000269721">
    <property type="component" value="Unassembled WGS sequence"/>
</dbReference>
<evidence type="ECO:0000256" key="2">
    <source>
        <dbReference type="ARBA" id="ARBA00022692"/>
    </source>
</evidence>
<dbReference type="AlphaFoldDB" id="A0A4P9W6N8"/>
<comment type="subcellular location">
    <subcellularLocation>
        <location evidence="1">Membrane</location>
        <topology evidence="1">Multi-pass membrane protein</topology>
    </subcellularLocation>
</comment>
<evidence type="ECO:0000256" key="4">
    <source>
        <dbReference type="ARBA" id="ARBA00023136"/>
    </source>
</evidence>
<dbReference type="GO" id="GO:0046873">
    <property type="term" value="F:metal ion transmembrane transporter activity"/>
    <property type="evidence" value="ECO:0007669"/>
    <property type="project" value="InterPro"/>
</dbReference>
<proteinExistence type="predicted"/>
<dbReference type="PANTHER" id="PTHR16950:SF16">
    <property type="entry name" value="ZINC TRANSPORTER ZIP13"/>
    <property type="match status" value="1"/>
</dbReference>
<evidence type="ECO:0000256" key="1">
    <source>
        <dbReference type="ARBA" id="ARBA00004141"/>
    </source>
</evidence>
<dbReference type="EMBL" id="KZ997012">
    <property type="protein sequence ID" value="RKO87994.1"/>
    <property type="molecule type" value="Genomic_DNA"/>
</dbReference>
<feature type="compositionally biased region" description="Basic and acidic residues" evidence="5">
    <location>
        <begin position="144"/>
        <end position="176"/>
    </location>
</feature>
<evidence type="ECO:0000313" key="8">
    <source>
        <dbReference type="Proteomes" id="UP000269721"/>
    </source>
</evidence>